<name>A0A9W4T613_9GLOM</name>
<reference evidence="1" key="1">
    <citation type="submission" date="2022-08" db="EMBL/GenBank/DDBJ databases">
        <authorList>
            <person name="Kallberg Y."/>
            <person name="Tangrot J."/>
            <person name="Rosling A."/>
        </authorList>
    </citation>
    <scope>NUCLEOTIDE SEQUENCE</scope>
    <source>
        <strain evidence="1">Wild A</strain>
    </source>
</reference>
<proteinExistence type="predicted"/>
<feature type="non-terminal residue" evidence="1">
    <location>
        <position position="1"/>
    </location>
</feature>
<keyword evidence="2" id="KW-1185">Reference proteome</keyword>
<evidence type="ECO:0000313" key="1">
    <source>
        <dbReference type="EMBL" id="CAI2195564.1"/>
    </source>
</evidence>
<sequence>VVTYTYNKDNTKKKCVIKKVFDKKQNENQKYSITLGLNYNDTT</sequence>
<protein>
    <submittedName>
        <fullName evidence="1">1640_t:CDS:1</fullName>
    </submittedName>
</protein>
<evidence type="ECO:0000313" key="2">
    <source>
        <dbReference type="Proteomes" id="UP001153678"/>
    </source>
</evidence>
<accession>A0A9W4T613</accession>
<dbReference type="Proteomes" id="UP001153678">
    <property type="component" value="Unassembled WGS sequence"/>
</dbReference>
<organism evidence="1 2">
    <name type="scientific">Funneliformis geosporum</name>
    <dbReference type="NCBI Taxonomy" id="1117311"/>
    <lineage>
        <taxon>Eukaryota</taxon>
        <taxon>Fungi</taxon>
        <taxon>Fungi incertae sedis</taxon>
        <taxon>Mucoromycota</taxon>
        <taxon>Glomeromycotina</taxon>
        <taxon>Glomeromycetes</taxon>
        <taxon>Glomerales</taxon>
        <taxon>Glomeraceae</taxon>
        <taxon>Funneliformis</taxon>
    </lineage>
</organism>
<dbReference type="EMBL" id="CAMKVN010012641">
    <property type="protein sequence ID" value="CAI2195564.1"/>
    <property type="molecule type" value="Genomic_DNA"/>
</dbReference>
<feature type="non-terminal residue" evidence="1">
    <location>
        <position position="43"/>
    </location>
</feature>
<dbReference type="AlphaFoldDB" id="A0A9W4T613"/>
<comment type="caution">
    <text evidence="1">The sequence shown here is derived from an EMBL/GenBank/DDBJ whole genome shotgun (WGS) entry which is preliminary data.</text>
</comment>
<gene>
    <name evidence="1" type="ORF">FWILDA_LOCUS17140</name>
</gene>